<dbReference type="Proteomes" id="UP000694867">
    <property type="component" value="Unplaced"/>
</dbReference>
<dbReference type="GeneID" id="100899615"/>
<sequence length="601" mass="67936">MARDSLDMSGSDSDSSILDSIPDGSVRLASNFQGPTIHLLWRATSHKFEDRIIPLSKPAKVGRSVAKLKPCPHNAIFDCKVLSRNHAMIWFENDKFYIQDTQSSNGTFVNNERLSKGSEESLRREIYSGDVLQFGVDVIENSKKVTHGCIIALAKLFLADGTEVKAENGSSDRALSKLSVSQSCALVQALSNAEQRESMVKDKIVALQDVFEKIGKATENSWQSIIDEERLLNKIQALEAQLAATAENNNSAEIKRLINEKEVYEKLAKESLSKVLQEKLTALRKVDELQFLLKTTQDNVYKAQETNQLLSTQVKDLAEKVDSMTEEASSLTETHSQEKAALSLEISDLQKELQTLQHNVSTLEEELEKARRKHESPISEKGLIIENAVSEAEDKISLDSSQGETKSNKEEVIRLEEIVNQLKDNQTKLESEKEELLDNMSDYKRTLDRVQSDLDGKKELSIQLQMFQRENARLEVELTKAKAAPSQQLEDLKRENFLLREKLADATSPSLRQRRSSPDAEKLKQIRSLQIELSDVKERFQKCQDEKLEMRREFDDLAKEYNGFARQLSTACRNSMIPLFLIIVAAILVSRPFSEVFGRSP</sequence>
<evidence type="ECO:0000256" key="1">
    <source>
        <dbReference type="SAM" id="Coils"/>
    </source>
</evidence>
<feature type="coiled-coil region" evidence="1">
    <location>
        <begin position="526"/>
        <end position="560"/>
    </location>
</feature>
<accession>A0AAJ6QVE3</accession>
<evidence type="ECO:0000259" key="2">
    <source>
        <dbReference type="PROSITE" id="PS50006"/>
    </source>
</evidence>
<dbReference type="PANTHER" id="PTHR15715">
    <property type="entry name" value="CENTROSOMAL PROTEIN OF 170 KDA"/>
    <property type="match status" value="1"/>
</dbReference>
<proteinExistence type="predicted"/>
<dbReference type="SMART" id="SM00240">
    <property type="entry name" value="FHA"/>
    <property type="match status" value="1"/>
</dbReference>
<dbReference type="Pfam" id="PF00498">
    <property type="entry name" value="FHA"/>
    <property type="match status" value="1"/>
</dbReference>
<evidence type="ECO:0000313" key="3">
    <source>
        <dbReference type="Proteomes" id="UP000694867"/>
    </source>
</evidence>
<feature type="domain" description="FHA" evidence="2">
    <location>
        <begin position="59"/>
        <end position="114"/>
    </location>
</feature>
<dbReference type="CDD" id="cd22679">
    <property type="entry name" value="FHA_SLMAP"/>
    <property type="match status" value="1"/>
</dbReference>
<dbReference type="CTD" id="7871"/>
<dbReference type="AlphaFoldDB" id="A0AAJ6QVE3"/>
<feature type="coiled-coil region" evidence="1">
    <location>
        <begin position="307"/>
        <end position="373"/>
    </location>
</feature>
<evidence type="ECO:0000313" key="4">
    <source>
        <dbReference type="RefSeq" id="XP_003745134.1"/>
    </source>
</evidence>
<feature type="coiled-coil region" evidence="1">
    <location>
        <begin position="228"/>
        <end position="274"/>
    </location>
</feature>
<dbReference type="InterPro" id="IPR000253">
    <property type="entry name" value="FHA_dom"/>
</dbReference>
<protein>
    <submittedName>
        <fullName evidence="4">Sarcolemmal membrane-associated protein</fullName>
    </submittedName>
</protein>
<name>A0AAJ6QVE3_9ACAR</name>
<dbReference type="InterPro" id="IPR008984">
    <property type="entry name" value="SMAD_FHA_dom_sf"/>
</dbReference>
<dbReference type="PROSITE" id="PS50006">
    <property type="entry name" value="FHA_DOMAIN"/>
    <property type="match status" value="1"/>
</dbReference>
<feature type="coiled-coil region" evidence="1">
    <location>
        <begin position="405"/>
        <end position="484"/>
    </location>
</feature>
<dbReference type="Gene3D" id="2.60.200.20">
    <property type="match status" value="1"/>
</dbReference>
<reference evidence="4" key="1">
    <citation type="submission" date="2025-08" db="UniProtKB">
        <authorList>
            <consortium name="RefSeq"/>
        </authorList>
    </citation>
    <scope>IDENTIFICATION</scope>
</reference>
<dbReference type="RefSeq" id="XP_003745134.1">
    <property type="nucleotide sequence ID" value="XM_003745086.2"/>
</dbReference>
<gene>
    <name evidence="4" type="primary">LOC100899615</name>
</gene>
<dbReference type="InterPro" id="IPR051176">
    <property type="entry name" value="Cent_Immune-Sig_Mod"/>
</dbReference>
<keyword evidence="1" id="KW-0175">Coiled coil</keyword>
<organism evidence="3 4">
    <name type="scientific">Galendromus occidentalis</name>
    <name type="common">western predatory mite</name>
    <dbReference type="NCBI Taxonomy" id="34638"/>
    <lineage>
        <taxon>Eukaryota</taxon>
        <taxon>Metazoa</taxon>
        <taxon>Ecdysozoa</taxon>
        <taxon>Arthropoda</taxon>
        <taxon>Chelicerata</taxon>
        <taxon>Arachnida</taxon>
        <taxon>Acari</taxon>
        <taxon>Parasitiformes</taxon>
        <taxon>Mesostigmata</taxon>
        <taxon>Gamasina</taxon>
        <taxon>Phytoseioidea</taxon>
        <taxon>Phytoseiidae</taxon>
        <taxon>Typhlodrominae</taxon>
        <taxon>Galendromus</taxon>
    </lineage>
</organism>
<keyword evidence="3" id="KW-1185">Reference proteome</keyword>
<dbReference type="SUPFAM" id="SSF49879">
    <property type="entry name" value="SMAD/FHA domain"/>
    <property type="match status" value="1"/>
</dbReference>
<dbReference type="KEGG" id="goe:100899615"/>
<dbReference type="PANTHER" id="PTHR15715:SF37">
    <property type="entry name" value="LD47843P"/>
    <property type="match status" value="1"/>
</dbReference>